<dbReference type="Gene3D" id="1.25.40.10">
    <property type="entry name" value="Tetratricopeptide repeat domain"/>
    <property type="match status" value="1"/>
</dbReference>
<evidence type="ECO:0000256" key="3">
    <source>
        <dbReference type="PROSITE-ProRule" id="PRU00708"/>
    </source>
</evidence>
<evidence type="ECO:0000313" key="5">
    <source>
        <dbReference type="EnsemblPlants" id="Ma08_p15440.1"/>
    </source>
</evidence>
<dbReference type="EnsemblPlants" id="Ma08_t15440.1">
    <property type="protein sequence ID" value="Ma08_p15440.1"/>
    <property type="gene ID" value="Ma08_g15440"/>
</dbReference>
<dbReference type="InterPro" id="IPR002885">
    <property type="entry name" value="PPR_rpt"/>
</dbReference>
<keyword evidence="6" id="KW-1185">Reference proteome</keyword>
<evidence type="ECO:0000256" key="2">
    <source>
        <dbReference type="ARBA" id="ARBA00022737"/>
    </source>
</evidence>
<dbReference type="Gramene" id="Ma08_t15440.1">
    <property type="protein sequence ID" value="Ma08_p15440.1"/>
    <property type="gene ID" value="Ma08_g15440"/>
</dbReference>
<gene>
    <name evidence="4" type="ORF">GSMUA_348660.1</name>
</gene>
<sequence>MAFVGLIPLMKNKRLSTKCLEIHNGLLPDIFTGNIIIDGFCRQGRMKMENNIFMEMYTNGVAPDVITYSTFISAYCRALVLNQIFSYTIYGSTASAPAL</sequence>
<accession>A0A804K6X4</accession>
<feature type="repeat" description="PPR" evidence="3">
    <location>
        <begin position="29"/>
        <end position="63"/>
    </location>
</feature>
<dbReference type="PANTHER" id="PTHR47941">
    <property type="entry name" value="PENTATRICOPEPTIDE REPEAT-CONTAINING PROTEIN 3, MITOCHONDRIAL"/>
    <property type="match status" value="1"/>
</dbReference>
<dbReference type="NCBIfam" id="TIGR00756">
    <property type="entry name" value="PPR"/>
    <property type="match status" value="1"/>
</dbReference>
<organism evidence="5 6">
    <name type="scientific">Musa acuminata subsp. malaccensis</name>
    <name type="common">Wild banana</name>
    <name type="synonym">Musa malaccensis</name>
    <dbReference type="NCBI Taxonomy" id="214687"/>
    <lineage>
        <taxon>Eukaryota</taxon>
        <taxon>Viridiplantae</taxon>
        <taxon>Streptophyta</taxon>
        <taxon>Embryophyta</taxon>
        <taxon>Tracheophyta</taxon>
        <taxon>Spermatophyta</taxon>
        <taxon>Magnoliopsida</taxon>
        <taxon>Liliopsida</taxon>
        <taxon>Zingiberales</taxon>
        <taxon>Musaceae</taxon>
        <taxon>Musa</taxon>
    </lineage>
</organism>
<proteinExistence type="inferred from homology"/>
<evidence type="ECO:0000313" key="4">
    <source>
        <dbReference type="EMBL" id="CAG1831612.1"/>
    </source>
</evidence>
<keyword evidence="2" id="KW-0677">Repeat</keyword>
<reference evidence="4" key="1">
    <citation type="submission" date="2021-03" db="EMBL/GenBank/DDBJ databases">
        <authorList>
            <consortium name="Genoscope - CEA"/>
            <person name="William W."/>
        </authorList>
    </citation>
    <scope>NUCLEOTIDE SEQUENCE</scope>
    <source>
        <strain evidence="4">Doubled-haploid Pahang</strain>
    </source>
</reference>
<comment type="similarity">
    <text evidence="1">Belongs to the PPR family. P subfamily.</text>
</comment>
<evidence type="ECO:0000256" key="1">
    <source>
        <dbReference type="ARBA" id="ARBA00007626"/>
    </source>
</evidence>
<reference evidence="5" key="2">
    <citation type="submission" date="2021-05" db="UniProtKB">
        <authorList>
            <consortium name="EnsemblPlants"/>
        </authorList>
    </citation>
    <scope>IDENTIFICATION</scope>
    <source>
        <strain evidence="5">subsp. malaccensis</strain>
    </source>
</reference>
<evidence type="ECO:0000313" key="6">
    <source>
        <dbReference type="Proteomes" id="UP000012960"/>
    </source>
</evidence>
<dbReference type="InterPro" id="IPR011990">
    <property type="entry name" value="TPR-like_helical_dom_sf"/>
</dbReference>
<name>A0A804K6X4_MUSAM</name>
<dbReference type="Proteomes" id="UP000012960">
    <property type="component" value="Unplaced"/>
</dbReference>
<dbReference type="AlphaFoldDB" id="A0A804K6X4"/>
<protein>
    <submittedName>
        <fullName evidence="4">(wild Malaysian banana) hypothetical protein</fullName>
    </submittedName>
</protein>
<dbReference type="Pfam" id="PF13041">
    <property type="entry name" value="PPR_2"/>
    <property type="match status" value="1"/>
</dbReference>
<dbReference type="PROSITE" id="PS51375">
    <property type="entry name" value="PPR"/>
    <property type="match status" value="1"/>
</dbReference>
<dbReference type="InParanoid" id="A0A804K6X4"/>
<dbReference type="EMBL" id="HG996472">
    <property type="protein sequence ID" value="CAG1831612.1"/>
    <property type="molecule type" value="Genomic_DNA"/>
</dbReference>